<dbReference type="RefSeq" id="WP_161034165.1">
    <property type="nucleotide sequence ID" value="NZ_WWCL01000001.1"/>
</dbReference>
<feature type="transmembrane region" description="Helical" evidence="1">
    <location>
        <begin position="108"/>
        <end position="130"/>
    </location>
</feature>
<keyword evidence="1" id="KW-0472">Membrane</keyword>
<dbReference type="Proteomes" id="UP000444316">
    <property type="component" value="Unassembled WGS sequence"/>
</dbReference>
<dbReference type="Pfam" id="PF01569">
    <property type="entry name" value="PAP2"/>
    <property type="match status" value="1"/>
</dbReference>
<feature type="domain" description="Phosphatidic acid phosphatase type 2/haloperoxidase" evidence="2">
    <location>
        <begin position="108"/>
        <end position="222"/>
    </location>
</feature>
<dbReference type="SUPFAM" id="SSF48317">
    <property type="entry name" value="Acid phosphatase/Vanadium-dependent haloperoxidase"/>
    <property type="match status" value="1"/>
</dbReference>
<comment type="caution">
    <text evidence="3">The sequence shown here is derived from an EMBL/GenBank/DDBJ whole genome shotgun (WGS) entry which is preliminary data.</text>
</comment>
<keyword evidence="1" id="KW-1133">Transmembrane helix</keyword>
<feature type="transmembrane region" description="Helical" evidence="1">
    <location>
        <begin position="179"/>
        <end position="201"/>
    </location>
</feature>
<dbReference type="InterPro" id="IPR000326">
    <property type="entry name" value="PAP2/HPO"/>
</dbReference>
<evidence type="ECO:0000256" key="1">
    <source>
        <dbReference type="SAM" id="Phobius"/>
    </source>
</evidence>
<dbReference type="CDD" id="cd03392">
    <property type="entry name" value="PAP2_like_2"/>
    <property type="match status" value="1"/>
</dbReference>
<dbReference type="SMART" id="SM00014">
    <property type="entry name" value="acidPPc"/>
    <property type="match status" value="1"/>
</dbReference>
<feature type="transmembrane region" description="Helical" evidence="1">
    <location>
        <begin position="150"/>
        <end position="170"/>
    </location>
</feature>
<accession>A0A845HYB3</accession>
<keyword evidence="1" id="KW-0812">Transmembrane</keyword>
<proteinExistence type="predicted"/>
<dbReference type="EMBL" id="WWCL01000001">
    <property type="protein sequence ID" value="MYN44501.1"/>
    <property type="molecule type" value="Genomic_DNA"/>
</dbReference>
<name>A0A845HYB3_9BURK</name>
<evidence type="ECO:0000313" key="4">
    <source>
        <dbReference type="Proteomes" id="UP000444316"/>
    </source>
</evidence>
<dbReference type="PANTHER" id="PTHR14969">
    <property type="entry name" value="SPHINGOSINE-1-PHOSPHATE PHOSPHOHYDROLASE"/>
    <property type="match status" value="1"/>
</dbReference>
<feature type="transmembrane region" description="Helical" evidence="1">
    <location>
        <begin position="79"/>
        <end position="101"/>
    </location>
</feature>
<reference evidence="3" key="1">
    <citation type="submission" date="2019-12" db="EMBL/GenBank/DDBJ databases">
        <title>Novel species isolated from a subtropical stream in China.</title>
        <authorList>
            <person name="Lu H."/>
        </authorList>
    </citation>
    <scope>NUCLEOTIDE SEQUENCE [LARGE SCALE GENOMIC DNA]</scope>
    <source>
        <strain evidence="3">FT93W</strain>
    </source>
</reference>
<feature type="transmembrane region" description="Helical" evidence="1">
    <location>
        <begin position="207"/>
        <end position="228"/>
    </location>
</feature>
<sequence>MADQIFSKVVRFIEARLSPREEFGLQLTAGVLLVALAMAVFHALAVAVLGQGGITVLDVQVAQWFHARAFEPLTSVMRIISMLHTGIPMVLLVLALAAYFWRIGAHYWLLAVLVATPTGALLNVAIKYTIQRPRPVFEEPLVSLLTYSFPSGHTAAATMFWGLLACYLVIVRPQWHARLLAVLLSISMVLLVALSRMYLGAHYLSDVLAAMAESVAWLAIWLTAISTLRRRREARQRAAAGPETPTLEQG</sequence>
<dbReference type="AlphaFoldDB" id="A0A845HYB3"/>
<evidence type="ECO:0000313" key="3">
    <source>
        <dbReference type="EMBL" id="MYN44501.1"/>
    </source>
</evidence>
<protein>
    <submittedName>
        <fullName evidence="3">Phosphatase PAP2 family protein</fullName>
    </submittedName>
</protein>
<dbReference type="InterPro" id="IPR036938">
    <property type="entry name" value="PAP2/HPO_sf"/>
</dbReference>
<organism evidence="3 4">
    <name type="scientific">Duganella fentianensis</name>
    <dbReference type="NCBI Taxonomy" id="2692177"/>
    <lineage>
        <taxon>Bacteria</taxon>
        <taxon>Pseudomonadati</taxon>
        <taxon>Pseudomonadota</taxon>
        <taxon>Betaproteobacteria</taxon>
        <taxon>Burkholderiales</taxon>
        <taxon>Oxalobacteraceae</taxon>
        <taxon>Telluria group</taxon>
        <taxon>Duganella</taxon>
    </lineage>
</organism>
<keyword evidence="4" id="KW-1185">Reference proteome</keyword>
<feature type="transmembrane region" description="Helical" evidence="1">
    <location>
        <begin position="23"/>
        <end position="49"/>
    </location>
</feature>
<dbReference type="PANTHER" id="PTHR14969:SF13">
    <property type="entry name" value="AT30094P"/>
    <property type="match status" value="1"/>
</dbReference>
<dbReference type="Gene3D" id="1.20.144.10">
    <property type="entry name" value="Phosphatidic acid phosphatase type 2/haloperoxidase"/>
    <property type="match status" value="2"/>
</dbReference>
<gene>
    <name evidence="3" type="ORF">GTP23_05355</name>
</gene>
<evidence type="ECO:0000259" key="2">
    <source>
        <dbReference type="SMART" id="SM00014"/>
    </source>
</evidence>